<feature type="domain" description="Flagellar hook-associated protein 1 D2-like" evidence="7">
    <location>
        <begin position="196"/>
        <end position="278"/>
    </location>
</feature>
<keyword evidence="8" id="KW-0969">Cilium</keyword>
<reference evidence="8 9" key="1">
    <citation type="submission" date="2018-06" db="EMBL/GenBank/DDBJ databases">
        <title>Azoarcus communis strain SWub3 genome.</title>
        <authorList>
            <person name="Zorraquino Salvo V."/>
            <person name="Toubiana D."/>
            <person name="Blumwald E."/>
        </authorList>
    </citation>
    <scope>NUCLEOTIDE SEQUENCE [LARGE SCALE GENOMIC DNA]</scope>
    <source>
        <strain evidence="8 9">SWub3</strain>
    </source>
</reference>
<dbReference type="InterPro" id="IPR001029">
    <property type="entry name" value="Flagellin_N"/>
</dbReference>
<dbReference type="PANTHER" id="PTHR42792">
    <property type="entry name" value="FLAGELLIN"/>
    <property type="match status" value="1"/>
</dbReference>
<feature type="domain" description="Flagellin N-terminal" evidence="5">
    <location>
        <begin position="3"/>
        <end position="140"/>
    </location>
</feature>
<proteinExistence type="inferred from homology"/>
<dbReference type="Proteomes" id="UP000248259">
    <property type="component" value="Unassembled WGS sequence"/>
</dbReference>
<dbReference type="Pfam" id="PF00700">
    <property type="entry name" value="Flagellin_C"/>
    <property type="match status" value="1"/>
</dbReference>
<dbReference type="AlphaFoldDB" id="A0A323VA91"/>
<comment type="caution">
    <text evidence="8">The sequence shown here is derived from an EMBL/GenBank/DDBJ whole genome shotgun (WGS) entry which is preliminary data.</text>
</comment>
<comment type="similarity">
    <text evidence="3">Belongs to the bacterial flagellin family.</text>
</comment>
<sequence>MRISTNMIYEKGTSAIQQQWQTLTHLGQQVSTGRRVLTPADDPIAAARALDLTQSRGINAQFATNQNYANDNLKLLENKLSGAGDILQYARERAVQAGNATMTPKDLGYIATDMRAQFEALLALANTQDANNEYLFAGYKSQTKPFEGNIAGISYQGDQGGRTMQVSNSRFMPISLAGTDVFDNTRQLAGSLYNFNNTENTGTGSLTLAFNPAQPAAGDTGRRYDITYNGATYDVVEYQPGGLDAIPVASGLTGPTLSFNGLEVNVGGAPAAGDSFEVIVASKNVFENFAIFIDTLENPGAGGASSGVAFALENLDYGIENVLKVRAQIGSQMVEIEQLQSVGSDLDLQYASTLSRLQDVDYAEAISNLTQQQTYLQAAQQSFLRITGLSLFNFLQ</sequence>
<feature type="domain" description="Flagellin C-terminal" evidence="6">
    <location>
        <begin position="313"/>
        <end position="393"/>
    </location>
</feature>
<dbReference type="Pfam" id="PF21158">
    <property type="entry name" value="flgK_1st_1"/>
    <property type="match status" value="1"/>
</dbReference>
<keyword evidence="8" id="KW-0966">Cell projection</keyword>
<evidence type="ECO:0000259" key="5">
    <source>
        <dbReference type="Pfam" id="PF00669"/>
    </source>
</evidence>
<accession>A0A323VA91</accession>
<protein>
    <submittedName>
        <fullName evidence="8">Flagellar hook-associated protein 3</fullName>
    </submittedName>
</protein>
<dbReference type="InterPro" id="IPR001492">
    <property type="entry name" value="Flagellin"/>
</dbReference>
<evidence type="ECO:0000259" key="6">
    <source>
        <dbReference type="Pfam" id="PF00700"/>
    </source>
</evidence>
<dbReference type="NCBIfam" id="TIGR02550">
    <property type="entry name" value="flagell_flgL"/>
    <property type="match status" value="1"/>
</dbReference>
<keyword evidence="8" id="KW-0282">Flagellum</keyword>
<dbReference type="GO" id="GO:0005576">
    <property type="term" value="C:extracellular region"/>
    <property type="evidence" value="ECO:0007669"/>
    <property type="project" value="UniProtKB-SubCell"/>
</dbReference>
<dbReference type="GO" id="GO:0009424">
    <property type="term" value="C:bacterial-type flagellum hook"/>
    <property type="evidence" value="ECO:0007669"/>
    <property type="project" value="InterPro"/>
</dbReference>
<evidence type="ECO:0000256" key="2">
    <source>
        <dbReference type="ARBA" id="ARBA00004613"/>
    </source>
</evidence>
<keyword evidence="4" id="KW-0975">Bacterial flagellum</keyword>
<organism evidence="8 9">
    <name type="scientific">Parazoarcus communis SWub3 = DSM 12120</name>
    <dbReference type="NCBI Taxonomy" id="1121029"/>
    <lineage>
        <taxon>Bacteria</taxon>
        <taxon>Pseudomonadati</taxon>
        <taxon>Pseudomonadota</taxon>
        <taxon>Betaproteobacteria</taxon>
        <taxon>Rhodocyclales</taxon>
        <taxon>Zoogloeaceae</taxon>
        <taxon>Parazoarcus</taxon>
    </lineage>
</organism>
<dbReference type="PANTHER" id="PTHR42792:SF1">
    <property type="entry name" value="FLAGELLAR HOOK-ASSOCIATED PROTEIN 3"/>
    <property type="match status" value="1"/>
</dbReference>
<name>A0A323VA91_9RHOO</name>
<dbReference type="InterPro" id="IPR013384">
    <property type="entry name" value="Flagell_FlgL"/>
</dbReference>
<evidence type="ECO:0000313" key="8">
    <source>
        <dbReference type="EMBL" id="PZA17178.1"/>
    </source>
</evidence>
<dbReference type="OrthoDB" id="9768249at2"/>
<keyword evidence="9" id="KW-1185">Reference proteome</keyword>
<comment type="subcellular location">
    <subcellularLocation>
        <location evidence="1">Bacterial flagellum</location>
    </subcellularLocation>
    <subcellularLocation>
        <location evidence="2">Secreted</location>
    </subcellularLocation>
</comment>
<dbReference type="RefSeq" id="WP_110523822.1">
    <property type="nucleotide sequence ID" value="NZ_QKOE01000004.1"/>
</dbReference>
<dbReference type="Pfam" id="PF00669">
    <property type="entry name" value="Flagellin_N"/>
    <property type="match status" value="1"/>
</dbReference>
<dbReference type="SUPFAM" id="SSF64518">
    <property type="entry name" value="Phase 1 flagellin"/>
    <property type="match status" value="1"/>
</dbReference>
<evidence type="ECO:0000256" key="1">
    <source>
        <dbReference type="ARBA" id="ARBA00004365"/>
    </source>
</evidence>
<evidence type="ECO:0000256" key="3">
    <source>
        <dbReference type="ARBA" id="ARBA00005709"/>
    </source>
</evidence>
<dbReference type="GO" id="GO:0071973">
    <property type="term" value="P:bacterial-type flagellum-dependent cell motility"/>
    <property type="evidence" value="ECO:0007669"/>
    <property type="project" value="InterPro"/>
</dbReference>
<evidence type="ECO:0000259" key="7">
    <source>
        <dbReference type="Pfam" id="PF21158"/>
    </source>
</evidence>
<dbReference type="EMBL" id="QKOE01000004">
    <property type="protein sequence ID" value="PZA17178.1"/>
    <property type="molecule type" value="Genomic_DNA"/>
</dbReference>
<gene>
    <name evidence="8" type="primary">flgL</name>
    <name evidence="8" type="ORF">DNK49_08055</name>
</gene>
<dbReference type="InterPro" id="IPR049119">
    <property type="entry name" value="FlgK_D2-like"/>
</dbReference>
<dbReference type="InterPro" id="IPR046358">
    <property type="entry name" value="Flagellin_C"/>
</dbReference>
<evidence type="ECO:0000256" key="4">
    <source>
        <dbReference type="ARBA" id="ARBA00023143"/>
    </source>
</evidence>
<dbReference type="Gene3D" id="1.20.1330.10">
    <property type="entry name" value="f41 fragment of flagellin, N-terminal domain"/>
    <property type="match status" value="2"/>
</dbReference>
<dbReference type="GO" id="GO:0005198">
    <property type="term" value="F:structural molecule activity"/>
    <property type="evidence" value="ECO:0007669"/>
    <property type="project" value="InterPro"/>
</dbReference>
<evidence type="ECO:0000313" key="9">
    <source>
        <dbReference type="Proteomes" id="UP000248259"/>
    </source>
</evidence>